<dbReference type="EMBL" id="DVGZ01000039">
    <property type="protein sequence ID" value="HIR46762.1"/>
    <property type="molecule type" value="Genomic_DNA"/>
</dbReference>
<feature type="transmembrane region" description="Helical" evidence="1">
    <location>
        <begin position="122"/>
        <end position="155"/>
    </location>
</feature>
<feature type="transmembrane region" description="Helical" evidence="1">
    <location>
        <begin position="167"/>
        <end position="191"/>
    </location>
</feature>
<dbReference type="Proteomes" id="UP000824242">
    <property type="component" value="Unassembled WGS sequence"/>
</dbReference>
<feature type="transmembrane region" description="Helical" evidence="1">
    <location>
        <begin position="323"/>
        <end position="342"/>
    </location>
</feature>
<keyword evidence="1" id="KW-0812">Transmembrane</keyword>
<reference evidence="2" key="2">
    <citation type="journal article" date="2021" name="PeerJ">
        <title>Extensive microbial diversity within the chicken gut microbiome revealed by metagenomics and culture.</title>
        <authorList>
            <person name="Gilroy R."/>
            <person name="Ravi A."/>
            <person name="Getino M."/>
            <person name="Pursley I."/>
            <person name="Horton D.L."/>
            <person name="Alikhan N.F."/>
            <person name="Baker D."/>
            <person name="Gharbi K."/>
            <person name="Hall N."/>
            <person name="Watson M."/>
            <person name="Adriaenssens E.M."/>
            <person name="Foster-Nyarko E."/>
            <person name="Jarju S."/>
            <person name="Secka A."/>
            <person name="Antonio M."/>
            <person name="Oren A."/>
            <person name="Chaudhuri R.R."/>
            <person name="La Ragione R."/>
            <person name="Hildebrand F."/>
            <person name="Pallen M.J."/>
        </authorList>
    </citation>
    <scope>NUCLEOTIDE SEQUENCE</scope>
    <source>
        <strain evidence="2">ChiSxjej1B13-7958</strain>
    </source>
</reference>
<comment type="caution">
    <text evidence="2">The sequence shown here is derived from an EMBL/GenBank/DDBJ whole genome shotgun (WGS) entry which is preliminary data.</text>
</comment>
<feature type="transmembrane region" description="Helical" evidence="1">
    <location>
        <begin position="203"/>
        <end position="222"/>
    </location>
</feature>
<organism evidence="2 3">
    <name type="scientific">Candidatus Caccousia avicola</name>
    <dbReference type="NCBI Taxonomy" id="2840721"/>
    <lineage>
        <taxon>Bacteria</taxon>
        <taxon>Bacillati</taxon>
        <taxon>Bacillota</taxon>
        <taxon>Clostridia</taxon>
        <taxon>Eubacteriales</taxon>
        <taxon>Oscillospiraceae</taxon>
        <taxon>Oscillospiraceae incertae sedis</taxon>
        <taxon>Candidatus Caccousia</taxon>
    </lineage>
</organism>
<feature type="transmembrane region" description="Helical" evidence="1">
    <location>
        <begin position="258"/>
        <end position="277"/>
    </location>
</feature>
<reference evidence="2" key="1">
    <citation type="submission" date="2020-10" db="EMBL/GenBank/DDBJ databases">
        <authorList>
            <person name="Gilroy R."/>
        </authorList>
    </citation>
    <scope>NUCLEOTIDE SEQUENCE</scope>
    <source>
        <strain evidence="2">ChiSxjej1B13-7958</strain>
    </source>
</reference>
<keyword evidence="1" id="KW-0472">Membrane</keyword>
<evidence type="ECO:0000313" key="3">
    <source>
        <dbReference type="Proteomes" id="UP000824242"/>
    </source>
</evidence>
<name>A0A9D1AMC3_9FIRM</name>
<keyword evidence="1" id="KW-1133">Transmembrane helix</keyword>
<gene>
    <name evidence="2" type="ORF">IAB89_03740</name>
</gene>
<accession>A0A9D1AMC3</accession>
<feature type="transmembrane region" description="Helical" evidence="1">
    <location>
        <begin position="349"/>
        <end position="369"/>
    </location>
</feature>
<feature type="transmembrane region" description="Helical" evidence="1">
    <location>
        <begin position="297"/>
        <end position="317"/>
    </location>
</feature>
<evidence type="ECO:0000256" key="1">
    <source>
        <dbReference type="SAM" id="Phobius"/>
    </source>
</evidence>
<protein>
    <submittedName>
        <fullName evidence="2">ABC transporter permease</fullName>
    </submittedName>
</protein>
<dbReference type="AlphaFoldDB" id="A0A9D1AMC3"/>
<feature type="transmembrane region" description="Helical" evidence="1">
    <location>
        <begin position="74"/>
        <end position="102"/>
    </location>
</feature>
<sequence>MTSTTFFRKPGGFFQSYRAALRQIRGIALLYTAILAVVLPLLMTLTVTQARSNFSYYSSEMPMEYYLSSQASSFLYSILSLFVLPLLWLFALIFTVSLFRYLHDKRSVDLFHSLPIRRETMLFGRLTAELTALVVPLLAMLIVCFAILLCFGIPMQAVQDGMLDPGLLWLRALFLIVNVFALIGLMIFFLICCGTVFDATVSTIAFCGGLPLLLALSLSYLGSALPGFCGSDLPRFVYEGMNPLIGAFSLANEPVVPWLLWWLGYGAVLLIAAVLLYRRRASEAAENAFAFPLPRVLIRFLVSACFGMCLGLLIHGIYSSFPFLLGALLGAFLSHLAIEMVYRRGVKNIWKTMPSLGVVAGLFVVFYLICATGCFDYTSRIPAVEDVKSVTFTTSFGQTHSASFFTGTPQSRHYYGMMEPIVTQKENVEQIVALHQDIIDSYHAMGPLYPMSEGSIFEVSYELKDGSKLRRRFYSSAFPEGFPQALDRISLLPEVIENTTDCFFLTQDSFDTVSFWNSKENDEYQSFTPNAEQRSALIEALQQDFLTGMPQSSQYDERWFEMTLSYQGDSSLPAFAAEDSLAASLFHFDPNASLYLDSGSYLISSQHYPNTTALLEKCGWIE</sequence>
<proteinExistence type="predicted"/>
<evidence type="ECO:0000313" key="2">
    <source>
        <dbReference type="EMBL" id="HIR46762.1"/>
    </source>
</evidence>